<dbReference type="PANTHER" id="PTHR47431">
    <property type="entry name" value="ZN(II)2CYS6 TRANSCRIPTION FACTOR (EUROFUNG)-RELATED"/>
    <property type="match status" value="1"/>
</dbReference>
<dbReference type="Proteomes" id="UP000323386">
    <property type="component" value="Unassembled WGS sequence"/>
</dbReference>
<dbReference type="Gene3D" id="4.10.240.10">
    <property type="entry name" value="Zn(2)-C6 fungal-type DNA-binding domain"/>
    <property type="match status" value="1"/>
</dbReference>
<protein>
    <recommendedName>
        <fullName evidence="2">Zn(2)-C6 fungal-type domain-containing protein</fullName>
    </recommendedName>
</protein>
<feature type="region of interest" description="Disordered" evidence="1">
    <location>
        <begin position="1"/>
        <end position="70"/>
    </location>
</feature>
<dbReference type="InterPro" id="IPR001138">
    <property type="entry name" value="Zn2Cys6_DnaBD"/>
</dbReference>
<evidence type="ECO:0000259" key="2">
    <source>
        <dbReference type="PROSITE" id="PS50048"/>
    </source>
</evidence>
<feature type="compositionally biased region" description="Polar residues" evidence="1">
    <location>
        <begin position="9"/>
        <end position="19"/>
    </location>
</feature>
<dbReference type="OrthoDB" id="39175at2759"/>
<reference evidence="3 4" key="1">
    <citation type="submission" date="2018-03" db="EMBL/GenBank/DDBJ databases">
        <authorList>
            <person name="Guldener U."/>
        </authorList>
    </citation>
    <scope>NUCLEOTIDE SEQUENCE [LARGE SCALE GENOMIC DNA]</scope>
    <source>
        <strain evidence="3 4">DAOM196992</strain>
    </source>
</reference>
<feature type="region of interest" description="Disordered" evidence="1">
    <location>
        <begin position="230"/>
        <end position="340"/>
    </location>
</feature>
<feature type="compositionally biased region" description="Polar residues" evidence="1">
    <location>
        <begin position="85"/>
        <end position="106"/>
    </location>
</feature>
<dbReference type="PANTHER" id="PTHR47431:SF1">
    <property type="entry name" value="ZN(II)2CYS6 TRANSCRIPTION FACTOR (EUROFUNG)"/>
    <property type="match status" value="1"/>
</dbReference>
<dbReference type="SMART" id="SM00066">
    <property type="entry name" value="GAL4"/>
    <property type="match status" value="1"/>
</dbReference>
<feature type="compositionally biased region" description="Polar residues" evidence="1">
    <location>
        <begin position="847"/>
        <end position="857"/>
    </location>
</feature>
<dbReference type="EMBL" id="OOIP01000001">
    <property type="protein sequence ID" value="SPO34703.1"/>
    <property type="molecule type" value="Genomic_DNA"/>
</dbReference>
<feature type="domain" description="Zn(2)-C6 fungal-type" evidence="2">
    <location>
        <begin position="167"/>
        <end position="206"/>
    </location>
</feature>
<feature type="compositionally biased region" description="Low complexity" evidence="1">
    <location>
        <begin position="258"/>
        <end position="272"/>
    </location>
</feature>
<evidence type="ECO:0000313" key="4">
    <source>
        <dbReference type="Proteomes" id="UP000323386"/>
    </source>
</evidence>
<organism evidence="3 4">
    <name type="scientific">Pseudozyma flocculosa</name>
    <dbReference type="NCBI Taxonomy" id="84751"/>
    <lineage>
        <taxon>Eukaryota</taxon>
        <taxon>Fungi</taxon>
        <taxon>Dikarya</taxon>
        <taxon>Basidiomycota</taxon>
        <taxon>Ustilaginomycotina</taxon>
        <taxon>Ustilaginomycetes</taxon>
        <taxon>Ustilaginales</taxon>
        <taxon>Ustilaginaceae</taxon>
        <taxon>Pseudozyma</taxon>
    </lineage>
</organism>
<dbReference type="Pfam" id="PF00172">
    <property type="entry name" value="Zn_clus"/>
    <property type="match status" value="1"/>
</dbReference>
<proteinExistence type="predicted"/>
<feature type="compositionally biased region" description="Polar residues" evidence="1">
    <location>
        <begin position="313"/>
        <end position="336"/>
    </location>
</feature>
<sequence length="1139" mass="122814">MSGHHQSTHDATYQPNTGRSFDPSYTVAAAAAAAGSGGPPLPESSRDYPPRNFFHPFAESTEPRGVPRAFHDDQTFAPLQHWAEPSSSQQGHFVQRPPQQHPSSLRRQQHHPYASLDHAKATLPHQTPHHPLSNVHALQTHVQSGAGHGALFAEIEAHGTRQVSRAACLSCRSAKRKCDGVKPVCGPCAQRGVQGDAAHPDGACVYVASKRGGPRFKGIRGREATKKVLNERERLRMEEEERAMRERGRQTASFSPEAASSADASGFAASHHGSSRSRDSAPASTSLTSVSTRPHITPDGGVSPGSDLPSLYSRVSSETVGPISPQTPLTPASSRDASAGAVPSPNVFAFGNEKEALFQSNYFREPHGGCGGLFDDLSVANLEMWQNLQGEQASAADVFANFYKKLESLPKAGVLGASGNNDEPIIDDFDVQSANVDVTEASKKAAAVNSEQQTRALLSDYYELVYPGCPVMLPSGHLSSLAFHLSDDDSSALLAAISSCVALQLPQSEVHRIVRGSMHLTHPDDKEANAGLGALEGAPREEIALFHAKSAERLLLKKVVQLARGSDALPEGKKGALGGLHQASLSSTFAPDLELVRIKLIATHVLLAHYYYGITEQKRAFHHATQAWTHCQSLDLDARGAAPAAPSWFSSTQKSEWAKRAFWASYTAATVMSCTGGFNPLAVKRDAAEDLSLLPGADQELASWKVLVKGAQFVSRAYATLFDLEAFKKDPAHELIAGQPQPRQHQQKWEEIFSRMQGLDNDVMNYVRRDPAWSDRTCFEVTVIASRRTALFDDENDTRLKRSLRIAGKLMTSGALIILHRTQAFANAKIFVAPTCGLPGTFDDSSEGSASTDSMCGSRQPDESAAVVSSGATPRQAHASDDNTSARKHEQRPSSEQMSDRAAKRVRTRPGRSLSNSSRSSSSSDSGGGNSTSGSGAVLRVKKIALTRQGIPVSFAGGPFEPMVSLERCRFAASVMYTELPNICGSTFQHGRRESMGLLPVEGLNLGLPAPISRDEWSAPSLPPFSACSLVLAAYVFLMETLHAQLSAGGSAPLDAMLLQTSKSLEVPFLLNADPDRVRQLPQLRGTEALQLAVRLRHAITEIEHALQKFSRAWEVAKNYVQEVRILLEVNNGLFPMPA</sequence>
<dbReference type="SUPFAM" id="SSF57701">
    <property type="entry name" value="Zn2/Cys6 DNA-binding domain"/>
    <property type="match status" value="1"/>
</dbReference>
<dbReference type="CDD" id="cd00067">
    <property type="entry name" value="GAL4"/>
    <property type="match status" value="1"/>
</dbReference>
<dbReference type="InterPro" id="IPR036864">
    <property type="entry name" value="Zn2-C6_fun-type_DNA-bd_sf"/>
</dbReference>
<dbReference type="CDD" id="cd12148">
    <property type="entry name" value="fungal_TF_MHR"/>
    <property type="match status" value="1"/>
</dbReference>
<name>A0A5C3EQW0_9BASI</name>
<evidence type="ECO:0000313" key="3">
    <source>
        <dbReference type="EMBL" id="SPO34703.1"/>
    </source>
</evidence>
<feature type="region of interest" description="Disordered" evidence="1">
    <location>
        <begin position="844"/>
        <end position="935"/>
    </location>
</feature>
<dbReference type="AlphaFoldDB" id="A0A5C3EQW0"/>
<keyword evidence="4" id="KW-1185">Reference proteome</keyword>
<accession>A0A5C3EQW0</accession>
<feature type="compositionally biased region" description="Basic and acidic residues" evidence="1">
    <location>
        <begin position="230"/>
        <end position="249"/>
    </location>
</feature>
<feature type="compositionally biased region" description="Low complexity" evidence="1">
    <location>
        <begin position="911"/>
        <end position="925"/>
    </location>
</feature>
<feature type="compositionally biased region" description="Basic and acidic residues" evidence="1">
    <location>
        <begin position="878"/>
        <end position="903"/>
    </location>
</feature>
<feature type="region of interest" description="Disordered" evidence="1">
    <location>
        <begin position="83"/>
        <end position="110"/>
    </location>
</feature>
<feature type="compositionally biased region" description="Polar residues" evidence="1">
    <location>
        <begin position="282"/>
        <end position="294"/>
    </location>
</feature>
<dbReference type="GO" id="GO:0000981">
    <property type="term" value="F:DNA-binding transcription factor activity, RNA polymerase II-specific"/>
    <property type="evidence" value="ECO:0007669"/>
    <property type="project" value="InterPro"/>
</dbReference>
<evidence type="ECO:0000256" key="1">
    <source>
        <dbReference type="SAM" id="MobiDB-lite"/>
    </source>
</evidence>
<dbReference type="PROSITE" id="PS50048">
    <property type="entry name" value="ZN2_CY6_FUNGAL_2"/>
    <property type="match status" value="1"/>
</dbReference>
<dbReference type="GO" id="GO:0008270">
    <property type="term" value="F:zinc ion binding"/>
    <property type="evidence" value="ECO:0007669"/>
    <property type="project" value="InterPro"/>
</dbReference>
<gene>
    <name evidence="3" type="ORF">PSFLO_00174</name>
</gene>